<dbReference type="Pfam" id="PF05958">
    <property type="entry name" value="tRNA_U5-meth_tr"/>
    <property type="match status" value="1"/>
</dbReference>
<evidence type="ECO:0000313" key="8">
    <source>
        <dbReference type="EMBL" id="JAI62655.1"/>
    </source>
</evidence>
<dbReference type="AlphaFoldDB" id="A0A0P4WAU1"/>
<dbReference type="Gene3D" id="3.40.50.150">
    <property type="entry name" value="Vaccinia Virus protein VP39"/>
    <property type="match status" value="1"/>
</dbReference>
<keyword evidence="3 6" id="KW-0949">S-adenosyl-L-methionine</keyword>
<dbReference type="InterPro" id="IPR010280">
    <property type="entry name" value="U5_MeTrfase_fam"/>
</dbReference>
<feature type="binding site" evidence="6">
    <location>
        <position position="528"/>
    </location>
    <ligand>
        <name>S-adenosyl-L-methionine</name>
        <dbReference type="ChEBI" id="CHEBI:59789"/>
    </ligand>
</feature>
<sequence length="662" mass="74967">MNGAMEVETEQQNKSNGAQDEKEGNCEVDEVTEDKEVNTEVEVPAEGNDVEKSDGTTEEAATKDGCDVYAYTRREEFTSENFKIELRGLPRFYHVGQLKKLLNETLKLNAHKLKPAGRAKNWAYVNFRDEAAREKALGVLEGYKWKKSTFKVSNAKPVEDPLVKIREEREASKKDDDPDSNLSIMERVSKSVIPYAHLPYEEQLEKKQKDALQVLRKYGSDLAHINPELAKFISFQKMRRKGQVCEVDDIVPSPVIDNYRNKCEFTIGVNPENGLPTVGFRTASYKEGSMHVAPVGHLRHLPQQMKSVVEEFEKFIRDSGLAPFSPLTHEGFWRQLNVRTTRNNDILIIPMMHPQDMNEEQLSDVKNKIVTHFTVGPGAPLGITSIFFKAFGQKEKGTEHVLELLWGQECITETILGKKFRVSPDAFLQVNTAAAEVLYDKIGSLAKLDSSSVLLDICCGTGTIGISLADRCHKVYGVEIVEKAADDAKYNAKENGLENVAVFTGKAEENMPFLMQHCTKANTVGIVDPPRAGLNNSVVFGLRKCETMKRLVFVSCDPSNAIRNFISLARPQSKQYKGEFFIPVRAVPIDLFPHTPHFELVILFERWDEQRWKRIMEGNPLPQDEEYFKHLPDKPNFSGNDSQKDKRASDEEEEPRKKIKPE</sequence>
<comment type="catalytic activity">
    <reaction evidence="5">
        <text>uridine(54) in tRNA + S-adenosyl-L-methionine = 5-methyluridine(54) in tRNA + S-adenosyl-L-homocysteine + H(+)</text>
        <dbReference type="Rhea" id="RHEA:42712"/>
        <dbReference type="Rhea" id="RHEA-COMP:10167"/>
        <dbReference type="Rhea" id="RHEA-COMP:10193"/>
        <dbReference type="ChEBI" id="CHEBI:15378"/>
        <dbReference type="ChEBI" id="CHEBI:57856"/>
        <dbReference type="ChEBI" id="CHEBI:59789"/>
        <dbReference type="ChEBI" id="CHEBI:65315"/>
        <dbReference type="ChEBI" id="CHEBI:74447"/>
        <dbReference type="EC" id="2.1.1.35"/>
    </reaction>
    <physiologicalReaction direction="left-to-right" evidence="5">
        <dbReference type="Rhea" id="RHEA:42713"/>
    </physiologicalReaction>
</comment>
<dbReference type="GO" id="GO:0003723">
    <property type="term" value="F:RNA binding"/>
    <property type="evidence" value="ECO:0007669"/>
    <property type="project" value="TreeGrafter"/>
</dbReference>
<feature type="region of interest" description="Disordered" evidence="7">
    <location>
        <begin position="1"/>
        <end position="59"/>
    </location>
</feature>
<dbReference type="GO" id="GO:0030697">
    <property type="term" value="F:tRNA (uracil(54)-C5)-methyltransferase activity, S-adenosyl methionine-dependent"/>
    <property type="evidence" value="ECO:0007669"/>
    <property type="project" value="UniProtKB-EC"/>
</dbReference>
<dbReference type="Gene3D" id="2.40.50.1070">
    <property type="match status" value="1"/>
</dbReference>
<dbReference type="InterPro" id="IPR030391">
    <property type="entry name" value="MeTrfase_TrmA_CS"/>
</dbReference>
<evidence type="ECO:0000256" key="5">
    <source>
        <dbReference type="ARBA" id="ARBA00047278"/>
    </source>
</evidence>
<dbReference type="PROSITE" id="PS51687">
    <property type="entry name" value="SAM_MT_RNA_M5U"/>
    <property type="match status" value="1"/>
</dbReference>
<dbReference type="InterPro" id="IPR035979">
    <property type="entry name" value="RBD_domain_sf"/>
</dbReference>
<dbReference type="EMBL" id="GDRN01077962">
    <property type="protein sequence ID" value="JAI62655.1"/>
    <property type="molecule type" value="Transcribed_RNA"/>
</dbReference>
<dbReference type="EC" id="2.1.1.35" evidence="4"/>
<dbReference type="PANTHER" id="PTHR45904">
    <property type="entry name" value="TRNA (URACIL-5-)-METHYLTRANSFERASE"/>
    <property type="match status" value="1"/>
</dbReference>
<dbReference type="SUPFAM" id="SSF53335">
    <property type="entry name" value="S-adenosyl-L-methionine-dependent methyltransferases"/>
    <property type="match status" value="1"/>
</dbReference>
<dbReference type="InterPro" id="IPR045850">
    <property type="entry name" value="TRM2_met"/>
</dbReference>
<dbReference type="SUPFAM" id="SSF54928">
    <property type="entry name" value="RNA-binding domain, RBD"/>
    <property type="match status" value="1"/>
</dbReference>
<comment type="caution">
    <text evidence="6">Lacks conserved residue(s) required for the propagation of feature annotation.</text>
</comment>
<dbReference type="PANTHER" id="PTHR45904:SF2">
    <property type="entry name" value="TRNA (URACIL-5-)-METHYLTRANSFERASE HOMOLOG A"/>
    <property type="match status" value="1"/>
</dbReference>
<dbReference type="GO" id="GO:0006396">
    <property type="term" value="P:RNA processing"/>
    <property type="evidence" value="ECO:0007669"/>
    <property type="project" value="InterPro"/>
</dbReference>
<feature type="region of interest" description="Disordered" evidence="7">
    <location>
        <begin position="623"/>
        <end position="662"/>
    </location>
</feature>
<proteinExistence type="inferred from homology"/>
<organism evidence="8">
    <name type="scientific">Scylla olivacea</name>
    <name type="common">Orange mud crab</name>
    <name type="synonym">Cancer olivacea</name>
    <dbReference type="NCBI Taxonomy" id="85551"/>
    <lineage>
        <taxon>Eukaryota</taxon>
        <taxon>Metazoa</taxon>
        <taxon>Ecdysozoa</taxon>
        <taxon>Arthropoda</taxon>
        <taxon>Crustacea</taxon>
        <taxon>Multicrustacea</taxon>
        <taxon>Malacostraca</taxon>
        <taxon>Eumalacostraca</taxon>
        <taxon>Eucarida</taxon>
        <taxon>Decapoda</taxon>
        <taxon>Pleocyemata</taxon>
        <taxon>Brachyura</taxon>
        <taxon>Eubrachyura</taxon>
        <taxon>Portunoidea</taxon>
        <taxon>Portunidae</taxon>
        <taxon>Portuninae</taxon>
        <taxon>Scylla</taxon>
    </lineage>
</organism>
<evidence type="ECO:0000256" key="1">
    <source>
        <dbReference type="ARBA" id="ARBA00022603"/>
    </source>
</evidence>
<evidence type="ECO:0000256" key="4">
    <source>
        <dbReference type="ARBA" id="ARBA00033763"/>
    </source>
</evidence>
<reference evidence="8" key="1">
    <citation type="submission" date="2015-09" db="EMBL/GenBank/DDBJ databases">
        <title>Scylla olivacea transcriptome.</title>
        <authorList>
            <person name="Ikhwanuddin M."/>
        </authorList>
    </citation>
    <scope>NUCLEOTIDE SEQUENCE</scope>
</reference>
<dbReference type="PROSITE" id="PS01231">
    <property type="entry name" value="TRMA_2"/>
    <property type="match status" value="1"/>
</dbReference>
<evidence type="ECO:0000256" key="2">
    <source>
        <dbReference type="ARBA" id="ARBA00022679"/>
    </source>
</evidence>
<comment type="similarity">
    <text evidence="6">Belongs to the class I-like SAM-binding methyltransferase superfamily. RNA M5U methyltransferase family.</text>
</comment>
<keyword evidence="2 6" id="KW-0808">Transferase</keyword>
<evidence type="ECO:0000256" key="3">
    <source>
        <dbReference type="ARBA" id="ARBA00022691"/>
    </source>
</evidence>
<feature type="compositionally biased region" description="Basic and acidic residues" evidence="7">
    <location>
        <begin position="49"/>
        <end position="59"/>
    </location>
</feature>
<dbReference type="CDD" id="cd02440">
    <property type="entry name" value="AdoMet_MTases"/>
    <property type="match status" value="1"/>
</dbReference>
<evidence type="ECO:0000256" key="7">
    <source>
        <dbReference type="SAM" id="MobiDB-lite"/>
    </source>
</evidence>
<name>A0A0P4WAU1_SCYOL</name>
<feature type="binding site" evidence="6">
    <location>
        <position position="429"/>
    </location>
    <ligand>
        <name>S-adenosyl-L-methionine</name>
        <dbReference type="ChEBI" id="CHEBI:59789"/>
    </ligand>
</feature>
<accession>A0A0P4WAU1</accession>
<dbReference type="InterPro" id="IPR029063">
    <property type="entry name" value="SAM-dependent_MTases_sf"/>
</dbReference>
<dbReference type="GO" id="GO:0032259">
    <property type="term" value="P:methylation"/>
    <property type="evidence" value="ECO:0007669"/>
    <property type="project" value="UniProtKB-KW"/>
</dbReference>
<keyword evidence="1 6" id="KW-0489">Methyltransferase</keyword>
<feature type="compositionally biased region" description="Basic and acidic residues" evidence="7">
    <location>
        <begin position="642"/>
        <end position="662"/>
    </location>
</feature>
<protein>
    <recommendedName>
        <fullName evidence="4">tRNA (uracil(54)-C(5))-methyltransferase</fullName>
        <ecNumber evidence="4">2.1.1.35</ecNumber>
    </recommendedName>
</protein>
<feature type="binding site" evidence="6">
    <location>
        <position position="479"/>
    </location>
    <ligand>
        <name>S-adenosyl-L-methionine</name>
        <dbReference type="ChEBI" id="CHEBI:59789"/>
    </ligand>
</feature>
<feature type="active site" description="Nucleophile" evidence="6">
    <location>
        <position position="556"/>
    </location>
</feature>
<evidence type="ECO:0000256" key="6">
    <source>
        <dbReference type="PROSITE-ProRule" id="PRU01024"/>
    </source>
</evidence>